<protein>
    <submittedName>
        <fullName evidence="1">Transcriptional regulator</fullName>
    </submittedName>
</protein>
<evidence type="ECO:0000313" key="2">
    <source>
        <dbReference type="Proteomes" id="UP001211544"/>
    </source>
</evidence>
<dbReference type="EMBL" id="CP104758">
    <property type="protein sequence ID" value="WBG90055.1"/>
    <property type="molecule type" value="Genomic_DNA"/>
</dbReference>
<accession>A0AAJ5QHJ2</accession>
<dbReference type="Pfam" id="PF25694">
    <property type="entry name" value="N_peptide"/>
    <property type="match status" value="1"/>
</dbReference>
<dbReference type="InterPro" id="IPR057902">
    <property type="entry name" value="N_peptide"/>
</dbReference>
<keyword evidence="2" id="KW-1185">Reference proteome</keyword>
<dbReference type="AlphaFoldDB" id="A0AAJ5QHJ2"/>
<organism evidence="1 2">
    <name type="scientific">Pantoea piersonii</name>
    <dbReference type="NCBI Taxonomy" id="2364647"/>
    <lineage>
        <taxon>Bacteria</taxon>
        <taxon>Pseudomonadati</taxon>
        <taxon>Pseudomonadota</taxon>
        <taxon>Gammaproteobacteria</taxon>
        <taxon>Enterobacterales</taxon>
        <taxon>Erwiniaceae</taxon>
        <taxon>Pantoea</taxon>
    </lineage>
</organism>
<gene>
    <name evidence="1" type="ORF">N5580_13260</name>
</gene>
<evidence type="ECO:0000313" key="1">
    <source>
        <dbReference type="EMBL" id="WBG90055.1"/>
    </source>
</evidence>
<name>A0AAJ5QHJ2_9GAMM</name>
<reference evidence="1 2" key="1">
    <citation type="journal article" date="2022" name="J Glob Antimicrob Resist">
        <title>First complete genome of a multidrug resistant strain of the novel human pathogen Kalamiella piersonii (GABEKP28) identified in human saliva.</title>
        <authorList>
            <person name="McDonagh F."/>
            <person name="Singh N.K."/>
            <person name="Venkateswaran K."/>
            <person name="Lonappan A.M."/>
            <person name="Hallahan B."/>
            <person name="Tuohy A."/>
            <person name="Burke L."/>
            <person name="Kovarova A."/>
            <person name="Miliotis G."/>
        </authorList>
    </citation>
    <scope>NUCLEOTIDE SEQUENCE [LARGE SCALE GENOMIC DNA]</scope>
    <source>
        <strain evidence="1 2">GABEKP28</strain>
    </source>
</reference>
<dbReference type="KEGG" id="kpie:N5580_13260"/>
<dbReference type="RefSeq" id="WP_269949363.1">
    <property type="nucleotide sequence ID" value="NZ_CP104758.1"/>
</dbReference>
<sequence>MNNKQRKKLQRAVEHRAMKLQQQGFERRIVSTLSRCSLNVARATSAPSLREKHESTSQCLPQVSIYAAGYRKSKDIVTAR</sequence>
<proteinExistence type="predicted"/>
<dbReference type="Proteomes" id="UP001211544">
    <property type="component" value="Chromosome"/>
</dbReference>